<gene>
    <name evidence="1" type="ORF">I6G66_23200</name>
</gene>
<dbReference type="InterPro" id="IPR011990">
    <property type="entry name" value="TPR-like_helical_dom_sf"/>
</dbReference>
<dbReference type="AlphaFoldDB" id="A0A7T2S1L3"/>
<proteinExistence type="predicted"/>
<name>A0A7T2S1L3_DELAC</name>
<evidence type="ECO:0000313" key="2">
    <source>
        <dbReference type="Proteomes" id="UP000594778"/>
    </source>
</evidence>
<dbReference type="Proteomes" id="UP000594778">
    <property type="component" value="Chromosome"/>
</dbReference>
<dbReference type="SUPFAM" id="SSF48452">
    <property type="entry name" value="TPR-like"/>
    <property type="match status" value="1"/>
</dbReference>
<dbReference type="Gene3D" id="3.40.50.2000">
    <property type="entry name" value="Glycogen Phosphorylase B"/>
    <property type="match status" value="1"/>
</dbReference>
<organism evidence="1 2">
    <name type="scientific">Delftia acidovorans</name>
    <name type="common">Pseudomonas acidovorans</name>
    <name type="synonym">Comamonas acidovorans</name>
    <dbReference type="NCBI Taxonomy" id="80866"/>
    <lineage>
        <taxon>Bacteria</taxon>
        <taxon>Pseudomonadati</taxon>
        <taxon>Pseudomonadota</taxon>
        <taxon>Betaproteobacteria</taxon>
        <taxon>Burkholderiales</taxon>
        <taxon>Comamonadaceae</taxon>
        <taxon>Delftia</taxon>
    </lineage>
</organism>
<dbReference type="RefSeq" id="WP_183020820.1">
    <property type="nucleotide sequence ID" value="NZ_CP065668.1"/>
</dbReference>
<dbReference type="Gene3D" id="1.25.40.10">
    <property type="entry name" value="Tetratricopeptide repeat domain"/>
    <property type="match status" value="1"/>
</dbReference>
<evidence type="ECO:0000313" key="1">
    <source>
        <dbReference type="EMBL" id="QPS07172.1"/>
    </source>
</evidence>
<protein>
    <submittedName>
        <fullName evidence="1">Uncharacterized protein</fullName>
    </submittedName>
</protein>
<dbReference type="EMBL" id="CP065668">
    <property type="protein sequence ID" value="QPS07172.1"/>
    <property type="molecule type" value="Genomic_DNA"/>
</dbReference>
<sequence length="408" mass="46302">MTMLAESFDHLLKIAGTQSFDRVVEQHIALIAQHPEVPEIYHALAMYCARFRRFDIAEMALKSTLELDPDHAASLFYMGRILDEQMNFEQSTQFYQKSVDHGGGRKSAFHLSLAQLSSGDLEKGSSNYVNRLDEEAVHTFGRLAEWSGEDSGKRVLIWAEQGLGDEIMFSRFFGLLKTYGCDFCIECDRRLLALYERNFPGLRFIPRGTAKDALKHFDAQLPLGGLLRLFHAQVNEPQLRSQVMEPVLCEQAAWARQKGRRYVGISWLSMNEESGPQRSIAMDSLLAAFDAERHGLVNLQYLAPAQDIEIIRKAGFELIDPVDCFSDMAGMSALIAQCDGVLTIDNTALHLAGAMGVETHALIPCLPNWRWRIRGGETPWYPRVHLLQQKQPFSWDHEIGWLRKHFST</sequence>
<reference evidence="1 2" key="1">
    <citation type="submission" date="2020-12" db="EMBL/GenBank/DDBJ databases">
        <title>FDA dAtabase for Regulatory Grade micrObial Sequences (FDA-ARGOS): Supporting development and validation of Infectious Disease Dx tests.</title>
        <authorList>
            <person name="Sproer C."/>
            <person name="Gronow S."/>
            <person name="Severitt S."/>
            <person name="Schroder I."/>
            <person name="Tallon L."/>
            <person name="Sadzewicz L."/>
            <person name="Zhao X."/>
            <person name="Boylan J."/>
            <person name="Ott S."/>
            <person name="Bowen H."/>
            <person name="Vavikolanu K."/>
            <person name="Mehta A."/>
            <person name="Aluvathingal J."/>
            <person name="Nadendla S."/>
            <person name="Lowell S."/>
            <person name="Myers T."/>
            <person name="Yan Y."/>
            <person name="Sichtig H."/>
        </authorList>
    </citation>
    <scope>NUCLEOTIDE SEQUENCE [LARGE SCALE GENOMIC DNA]</scope>
    <source>
        <strain evidence="1 2">FDAARGOS_909</strain>
    </source>
</reference>
<dbReference type="SUPFAM" id="SSF53756">
    <property type="entry name" value="UDP-Glycosyltransferase/glycogen phosphorylase"/>
    <property type="match status" value="1"/>
</dbReference>
<accession>A0A7T2S1L3</accession>